<comment type="caution">
    <text evidence="13">The sequence shown here is derived from an EMBL/GenBank/DDBJ whole genome shotgun (WGS) entry which is preliminary data.</text>
</comment>
<evidence type="ECO:0000256" key="3">
    <source>
        <dbReference type="ARBA" id="ARBA00022801"/>
    </source>
</evidence>
<dbReference type="InterPro" id="IPR050792">
    <property type="entry name" value="ADP-ribosylglycohydrolase"/>
</dbReference>
<evidence type="ECO:0000256" key="4">
    <source>
        <dbReference type="ARBA" id="ARBA00041057"/>
    </source>
</evidence>
<keyword evidence="3 13" id="KW-0378">Hydrolase</keyword>
<evidence type="ECO:0000313" key="14">
    <source>
        <dbReference type="Proteomes" id="UP000037904"/>
    </source>
</evidence>
<dbReference type="Gene3D" id="1.10.4080.10">
    <property type="entry name" value="ADP-ribosylation/Crystallin J1"/>
    <property type="match status" value="1"/>
</dbReference>
<evidence type="ECO:0000256" key="5">
    <source>
        <dbReference type="ARBA" id="ARBA00042398"/>
    </source>
</evidence>
<dbReference type="EC" id="3.2.1.143" evidence="2"/>
<dbReference type="Pfam" id="PF03747">
    <property type="entry name" value="ADP_ribosyl_GH"/>
    <property type="match status" value="1"/>
</dbReference>
<name>A0A0N0DAU7_FUSLA</name>
<dbReference type="GO" id="GO:0004649">
    <property type="term" value="F:poly(ADP-ribose) glycohydrolase activity"/>
    <property type="evidence" value="ECO:0007669"/>
    <property type="project" value="UniProtKB-EC"/>
</dbReference>
<dbReference type="EMBL" id="JXCE01000860">
    <property type="protein sequence ID" value="KPA35857.1"/>
    <property type="molecule type" value="Genomic_DNA"/>
</dbReference>
<dbReference type="Proteomes" id="UP000037904">
    <property type="component" value="Unassembled WGS sequence"/>
</dbReference>
<proteinExistence type="inferred from homology"/>
<feature type="binding site" evidence="12">
    <location>
        <position position="306"/>
    </location>
    <ligand>
        <name>Mg(2+)</name>
        <dbReference type="ChEBI" id="CHEBI:18420"/>
        <label>1</label>
    </ligand>
</feature>
<evidence type="ECO:0000256" key="7">
    <source>
        <dbReference type="ARBA" id="ARBA00042722"/>
    </source>
</evidence>
<comment type="catalytic activity">
    <reaction evidence="11">
        <text>alpha-NAD(+) + H2O = ADP-D-ribose + nicotinamide + H(+)</text>
        <dbReference type="Rhea" id="RHEA:68792"/>
        <dbReference type="ChEBI" id="CHEBI:15377"/>
        <dbReference type="ChEBI" id="CHEBI:15378"/>
        <dbReference type="ChEBI" id="CHEBI:17154"/>
        <dbReference type="ChEBI" id="CHEBI:57967"/>
        <dbReference type="ChEBI" id="CHEBI:77017"/>
    </reaction>
</comment>
<evidence type="ECO:0000256" key="9">
    <source>
        <dbReference type="ARBA" id="ARBA00043187"/>
    </source>
</evidence>
<keyword evidence="14" id="KW-1185">Reference proteome</keyword>
<feature type="binding site" evidence="12">
    <location>
        <position position="84"/>
    </location>
    <ligand>
        <name>Mg(2+)</name>
        <dbReference type="ChEBI" id="CHEBI:18420"/>
        <label>1</label>
    </ligand>
</feature>
<gene>
    <name evidence="13" type="ORF">FLAG1_11411</name>
</gene>
<evidence type="ECO:0000256" key="10">
    <source>
        <dbReference type="ARBA" id="ARBA00043193"/>
    </source>
</evidence>
<evidence type="ECO:0000256" key="11">
    <source>
        <dbReference type="ARBA" id="ARBA00049015"/>
    </source>
</evidence>
<feature type="binding site" evidence="12">
    <location>
        <position position="85"/>
    </location>
    <ligand>
        <name>Mg(2+)</name>
        <dbReference type="ChEBI" id="CHEBI:18420"/>
        <label>1</label>
    </ligand>
</feature>
<dbReference type="GO" id="GO:0046872">
    <property type="term" value="F:metal ion binding"/>
    <property type="evidence" value="ECO:0007669"/>
    <property type="project" value="UniProtKB-KW"/>
</dbReference>
<evidence type="ECO:0000256" key="1">
    <source>
        <dbReference type="ARBA" id="ARBA00010702"/>
    </source>
</evidence>
<evidence type="ECO:0000256" key="12">
    <source>
        <dbReference type="PIRSR" id="PIRSR605502-1"/>
    </source>
</evidence>
<evidence type="ECO:0000256" key="8">
    <source>
        <dbReference type="ARBA" id="ARBA00042850"/>
    </source>
</evidence>
<comment type="similarity">
    <text evidence="1">Belongs to the ADP-ribosylglycohydrolase family.</text>
</comment>
<dbReference type="InterPro" id="IPR005502">
    <property type="entry name" value="Ribosyl_crysJ1"/>
</dbReference>
<dbReference type="SUPFAM" id="SSF101478">
    <property type="entry name" value="ADP-ribosylglycohydrolase"/>
    <property type="match status" value="1"/>
</dbReference>
<accession>A0A0N0DAU7</accession>
<sequence length="351" mass="37977">MLNHSCQTNNFTSRASDMTSLLANTQLSPRESRVIGALLGVHAGDSLGSTVEFESHERVARTYPNGLRDIVGGGPFRWPVGHATDDTDMTRGVLLAYHDRYHRGIQQDIARLAGDYFVDWLQGDWPERERGSNPEDIGNATQIGLDIYKTTRDPDNAGSGQGAAGNGSLMRCIPTGLFQSDPEKMIEESQRISKITHDDKRCTISCAAYNTIASKLIDQVTVQEAIEAGLAVAGKLEGKQGVVYKAIALGEELNIAKMAQEGPSPRIRCSGYVLGSLSLAIAAVLDQRSLEDVVVDVVRIGHDTDTNAAIAGGLLGARDGAEAVPPRWRSVLQFGDEFEIKALELMRSIKD</sequence>
<dbReference type="PANTHER" id="PTHR16222:SF24">
    <property type="entry name" value="ADP-RIBOSYLHYDROLASE ARH3"/>
    <property type="match status" value="1"/>
</dbReference>
<keyword evidence="12" id="KW-0460">Magnesium</keyword>
<dbReference type="AlphaFoldDB" id="A0A0N0DAU7"/>
<evidence type="ECO:0000313" key="13">
    <source>
        <dbReference type="EMBL" id="KPA35857.1"/>
    </source>
</evidence>
<feature type="binding site" evidence="12">
    <location>
        <position position="86"/>
    </location>
    <ligand>
        <name>Mg(2+)</name>
        <dbReference type="ChEBI" id="CHEBI:18420"/>
        <label>1</label>
    </ligand>
</feature>
<organism evidence="13 14">
    <name type="scientific">Fusarium langsethiae</name>
    <dbReference type="NCBI Taxonomy" id="179993"/>
    <lineage>
        <taxon>Eukaryota</taxon>
        <taxon>Fungi</taxon>
        <taxon>Dikarya</taxon>
        <taxon>Ascomycota</taxon>
        <taxon>Pezizomycotina</taxon>
        <taxon>Sordariomycetes</taxon>
        <taxon>Hypocreomycetidae</taxon>
        <taxon>Hypocreales</taxon>
        <taxon>Nectriaceae</taxon>
        <taxon>Fusarium</taxon>
    </lineage>
</organism>
<reference evidence="13 14" key="1">
    <citation type="submission" date="2015-04" db="EMBL/GenBank/DDBJ databases">
        <title>The draft genome sequence of Fusarium langsethiae, a T-2/HT-2 mycotoxin producer.</title>
        <authorList>
            <person name="Lysoe E."/>
            <person name="Divon H.H."/>
            <person name="Terzi V."/>
            <person name="Orru L."/>
            <person name="Lamontanara A."/>
            <person name="Kolseth A.-K."/>
            <person name="Frandsen R.J."/>
            <person name="Nielsen K."/>
            <person name="Thrane U."/>
        </authorList>
    </citation>
    <scope>NUCLEOTIDE SEQUENCE [LARGE SCALE GENOMIC DNA]</scope>
    <source>
        <strain evidence="13 14">Fl201059</strain>
    </source>
</reference>
<keyword evidence="12" id="KW-0479">Metal-binding</keyword>
<dbReference type="OrthoDB" id="2021138at2759"/>
<dbReference type="InterPro" id="IPR036705">
    <property type="entry name" value="Ribosyl_crysJ1_sf"/>
</dbReference>
<evidence type="ECO:0000256" key="6">
    <source>
        <dbReference type="ARBA" id="ARBA00042471"/>
    </source>
</evidence>
<feature type="binding site" evidence="12">
    <location>
        <position position="303"/>
    </location>
    <ligand>
        <name>Mg(2+)</name>
        <dbReference type="ChEBI" id="CHEBI:18420"/>
        <label>1</label>
    </ligand>
</feature>
<feature type="binding site" evidence="12">
    <location>
        <position position="305"/>
    </location>
    <ligand>
        <name>Mg(2+)</name>
        <dbReference type="ChEBI" id="CHEBI:18420"/>
        <label>2</label>
    </ligand>
</feature>
<evidence type="ECO:0000256" key="2">
    <source>
        <dbReference type="ARBA" id="ARBA00012255"/>
    </source>
</evidence>
<protein>
    <recommendedName>
        <fullName evidence="4">ADP-ribosylhydrolase ARH3</fullName>
        <ecNumber evidence="2">3.2.1.143</ecNumber>
    </recommendedName>
    <alternativeName>
        <fullName evidence="5">ADP-ribose glycohydrolase ARH3</fullName>
    </alternativeName>
    <alternativeName>
        <fullName evidence="6">ADP-ribosylhydrolase 3</fullName>
    </alternativeName>
    <alternativeName>
        <fullName evidence="9">O-acetyl-ADP-ribose deacetylase ARH3</fullName>
    </alternativeName>
    <alternativeName>
        <fullName evidence="10">Poly(ADP-ribose) glycohydrolase ARH3</fullName>
    </alternativeName>
    <alternativeName>
        <fullName evidence="8">[Protein ADP-ribosylarginine] hydrolase-like protein 2</fullName>
    </alternativeName>
    <alternativeName>
        <fullName evidence="7">[Protein ADP-ribosylserine] hydrolase</fullName>
    </alternativeName>
</protein>
<comment type="cofactor">
    <cofactor evidence="12">
        <name>Mg(2+)</name>
        <dbReference type="ChEBI" id="CHEBI:18420"/>
    </cofactor>
    <text evidence="12">Binds 2 magnesium ions per subunit.</text>
</comment>
<dbReference type="PANTHER" id="PTHR16222">
    <property type="entry name" value="ADP-RIBOSYLGLYCOHYDROLASE"/>
    <property type="match status" value="1"/>
</dbReference>